<dbReference type="KEGG" id="hro:HELRODRAFT_183459"/>
<dbReference type="CTD" id="20209047"/>
<keyword evidence="5" id="KW-1185">Reference proteome</keyword>
<feature type="compositionally biased region" description="Acidic residues" evidence="1">
    <location>
        <begin position="93"/>
        <end position="116"/>
    </location>
</feature>
<gene>
    <name evidence="4" type="primary">20209047</name>
    <name evidence="3" type="ORF">HELRODRAFT_183459</name>
</gene>
<reference evidence="3 5" key="2">
    <citation type="journal article" date="2013" name="Nature">
        <title>Insights into bilaterian evolution from three spiralian genomes.</title>
        <authorList>
            <person name="Simakov O."/>
            <person name="Marletaz F."/>
            <person name="Cho S.J."/>
            <person name="Edsinger-Gonzales E."/>
            <person name="Havlak P."/>
            <person name="Hellsten U."/>
            <person name="Kuo D.H."/>
            <person name="Larsson T."/>
            <person name="Lv J."/>
            <person name="Arendt D."/>
            <person name="Savage R."/>
            <person name="Osoegawa K."/>
            <person name="de Jong P."/>
            <person name="Grimwood J."/>
            <person name="Chapman J.A."/>
            <person name="Shapiro H."/>
            <person name="Aerts A."/>
            <person name="Otillar R.P."/>
            <person name="Terry A.Y."/>
            <person name="Boore J.L."/>
            <person name="Grigoriev I.V."/>
            <person name="Lindberg D.R."/>
            <person name="Seaver E.C."/>
            <person name="Weisblat D.A."/>
            <person name="Putnam N.H."/>
            <person name="Rokhsar D.S."/>
        </authorList>
    </citation>
    <scope>NUCLEOTIDE SEQUENCE</scope>
</reference>
<dbReference type="InParanoid" id="T1FJP8"/>
<dbReference type="OMA" id="INECMEE"/>
<dbReference type="EMBL" id="AMQM01008784">
    <property type="status" value="NOT_ANNOTATED_CDS"/>
    <property type="molecule type" value="Genomic_DNA"/>
</dbReference>
<feature type="chain" id="PRO_5010980692" evidence="2">
    <location>
        <begin position="20"/>
        <end position="131"/>
    </location>
</feature>
<dbReference type="RefSeq" id="XP_009010739.1">
    <property type="nucleotide sequence ID" value="XM_009012491.1"/>
</dbReference>
<evidence type="ECO:0000256" key="2">
    <source>
        <dbReference type="SAM" id="SignalP"/>
    </source>
</evidence>
<feature type="signal peptide" evidence="2">
    <location>
        <begin position="1"/>
        <end position="19"/>
    </location>
</feature>
<dbReference type="EMBL" id="KB095851">
    <property type="protein sequence ID" value="ESO11144.1"/>
    <property type="molecule type" value="Genomic_DNA"/>
</dbReference>
<dbReference type="EMBL" id="AMQM01008783">
    <property type="status" value="NOT_ANNOTATED_CDS"/>
    <property type="molecule type" value="Genomic_DNA"/>
</dbReference>
<keyword evidence="2" id="KW-0732">Signal</keyword>
<protein>
    <submittedName>
        <fullName evidence="3 4">Uncharacterized protein</fullName>
    </submittedName>
</protein>
<dbReference type="Proteomes" id="UP000015101">
    <property type="component" value="Unassembled WGS sequence"/>
</dbReference>
<dbReference type="EnsemblMetazoa" id="HelroT183459">
    <property type="protein sequence ID" value="HelroP183459"/>
    <property type="gene ID" value="HelroG183459"/>
</dbReference>
<proteinExistence type="predicted"/>
<name>T1FJP8_HELRO</name>
<organism evidence="4 5">
    <name type="scientific">Helobdella robusta</name>
    <name type="common">Californian leech</name>
    <dbReference type="NCBI Taxonomy" id="6412"/>
    <lineage>
        <taxon>Eukaryota</taxon>
        <taxon>Metazoa</taxon>
        <taxon>Spiralia</taxon>
        <taxon>Lophotrochozoa</taxon>
        <taxon>Annelida</taxon>
        <taxon>Clitellata</taxon>
        <taxon>Hirudinea</taxon>
        <taxon>Rhynchobdellida</taxon>
        <taxon>Glossiphoniidae</taxon>
        <taxon>Helobdella</taxon>
    </lineage>
</organism>
<reference evidence="5" key="1">
    <citation type="submission" date="2012-12" db="EMBL/GenBank/DDBJ databases">
        <authorList>
            <person name="Hellsten U."/>
            <person name="Grimwood J."/>
            <person name="Chapman J.A."/>
            <person name="Shapiro H."/>
            <person name="Aerts A."/>
            <person name="Otillar R.P."/>
            <person name="Terry A.Y."/>
            <person name="Boore J.L."/>
            <person name="Simakov O."/>
            <person name="Marletaz F."/>
            <person name="Cho S.-J."/>
            <person name="Edsinger-Gonzales E."/>
            <person name="Havlak P."/>
            <person name="Kuo D.-H."/>
            <person name="Larsson T."/>
            <person name="Lv J."/>
            <person name="Arendt D."/>
            <person name="Savage R."/>
            <person name="Osoegawa K."/>
            <person name="de Jong P."/>
            <person name="Lindberg D.R."/>
            <person name="Seaver E.C."/>
            <person name="Weisblat D.A."/>
            <person name="Putnam N.H."/>
            <person name="Grigoriev I.V."/>
            <person name="Rokhsar D.S."/>
        </authorList>
    </citation>
    <scope>NUCLEOTIDE SEQUENCE</scope>
</reference>
<evidence type="ECO:0000313" key="5">
    <source>
        <dbReference type="Proteomes" id="UP000015101"/>
    </source>
</evidence>
<evidence type="ECO:0000256" key="1">
    <source>
        <dbReference type="SAM" id="MobiDB-lite"/>
    </source>
</evidence>
<feature type="compositionally biased region" description="Low complexity" evidence="1">
    <location>
        <begin position="59"/>
        <end position="78"/>
    </location>
</feature>
<evidence type="ECO:0000313" key="3">
    <source>
        <dbReference type="EMBL" id="ESO11144.1"/>
    </source>
</evidence>
<dbReference type="HOGENOM" id="CLU_1929829_0_0_1"/>
<feature type="region of interest" description="Disordered" evidence="1">
    <location>
        <begin position="41"/>
        <end position="120"/>
    </location>
</feature>
<accession>T1FJP8</accession>
<sequence>MIVCIGFIVLLIVLGVVRIRSIQLGEDAEKGVEDPELNIILNPMHPDNDINECMEENNKNNNNNNSSNGKNNNKTNGTCKHRKKKNNNSGNGNDEEDDDVINEDSDDDDDDDDDESFGCHDAAWKNAAVLL</sequence>
<dbReference type="AlphaFoldDB" id="T1FJP8"/>
<reference evidence="4" key="3">
    <citation type="submission" date="2015-06" db="UniProtKB">
        <authorList>
            <consortium name="EnsemblMetazoa"/>
        </authorList>
    </citation>
    <scope>IDENTIFICATION</scope>
</reference>
<evidence type="ECO:0000313" key="4">
    <source>
        <dbReference type="EnsemblMetazoa" id="HelroP183459"/>
    </source>
</evidence>
<dbReference type="GeneID" id="20209047"/>